<dbReference type="AlphaFoldDB" id="A0AA88A4J7"/>
<sequence>MDMRLWRCSPDNGAAAPVALPWQRCSTAGKPCGAVAAAQAALQHPWLCPGSTAGKPCGAVAAAQAALQRQF</sequence>
<dbReference type="EMBL" id="BTGU01002379">
    <property type="protein sequence ID" value="GMN37201.1"/>
    <property type="molecule type" value="Genomic_DNA"/>
</dbReference>
<evidence type="ECO:0000313" key="2">
    <source>
        <dbReference type="Proteomes" id="UP001187192"/>
    </source>
</evidence>
<comment type="caution">
    <text evidence="1">The sequence shown here is derived from an EMBL/GenBank/DDBJ whole genome shotgun (WGS) entry which is preliminary data.</text>
</comment>
<dbReference type="Proteomes" id="UP001187192">
    <property type="component" value="Unassembled WGS sequence"/>
</dbReference>
<name>A0AA88A4J7_FICCA</name>
<protein>
    <submittedName>
        <fullName evidence="1">Uncharacterized protein</fullName>
    </submittedName>
</protein>
<organism evidence="1 2">
    <name type="scientific">Ficus carica</name>
    <name type="common">Common fig</name>
    <dbReference type="NCBI Taxonomy" id="3494"/>
    <lineage>
        <taxon>Eukaryota</taxon>
        <taxon>Viridiplantae</taxon>
        <taxon>Streptophyta</taxon>
        <taxon>Embryophyta</taxon>
        <taxon>Tracheophyta</taxon>
        <taxon>Spermatophyta</taxon>
        <taxon>Magnoliopsida</taxon>
        <taxon>eudicotyledons</taxon>
        <taxon>Gunneridae</taxon>
        <taxon>Pentapetalae</taxon>
        <taxon>rosids</taxon>
        <taxon>fabids</taxon>
        <taxon>Rosales</taxon>
        <taxon>Moraceae</taxon>
        <taxon>Ficeae</taxon>
        <taxon>Ficus</taxon>
    </lineage>
</organism>
<keyword evidence="2" id="KW-1185">Reference proteome</keyword>
<evidence type="ECO:0000313" key="1">
    <source>
        <dbReference type="EMBL" id="GMN37201.1"/>
    </source>
</evidence>
<gene>
    <name evidence="1" type="ORF">TIFTF001_042592</name>
</gene>
<reference evidence="1" key="1">
    <citation type="submission" date="2023-07" db="EMBL/GenBank/DDBJ databases">
        <title>draft genome sequence of fig (Ficus carica).</title>
        <authorList>
            <person name="Takahashi T."/>
            <person name="Nishimura K."/>
        </authorList>
    </citation>
    <scope>NUCLEOTIDE SEQUENCE</scope>
</reference>
<proteinExistence type="predicted"/>
<accession>A0AA88A4J7</accession>